<dbReference type="OrthoDB" id="1924787at2759"/>
<keyword evidence="3" id="KW-0333">Golgi apparatus</keyword>
<evidence type="ECO:0000259" key="4">
    <source>
        <dbReference type="Pfam" id="PF03016"/>
    </source>
</evidence>
<dbReference type="KEGG" id="apro:F751_0905"/>
<dbReference type="Proteomes" id="UP000028924">
    <property type="component" value="Unassembled WGS sequence"/>
</dbReference>
<gene>
    <name evidence="5" type="ORF">F751_0905</name>
</gene>
<evidence type="ECO:0000256" key="2">
    <source>
        <dbReference type="ARBA" id="ARBA00010271"/>
    </source>
</evidence>
<evidence type="ECO:0000313" key="5">
    <source>
        <dbReference type="EMBL" id="KFM25367.1"/>
    </source>
</evidence>
<keyword evidence="6" id="KW-1185">Reference proteome</keyword>
<feature type="domain" description="Exostosin GT47" evidence="4">
    <location>
        <begin position="86"/>
        <end position="372"/>
    </location>
</feature>
<dbReference type="Pfam" id="PF03016">
    <property type="entry name" value="Exostosin_GT47"/>
    <property type="match status" value="1"/>
</dbReference>
<organism evidence="5 6">
    <name type="scientific">Auxenochlorella protothecoides</name>
    <name type="common">Green microalga</name>
    <name type="synonym">Chlorella protothecoides</name>
    <dbReference type="NCBI Taxonomy" id="3075"/>
    <lineage>
        <taxon>Eukaryota</taxon>
        <taxon>Viridiplantae</taxon>
        <taxon>Chlorophyta</taxon>
        <taxon>core chlorophytes</taxon>
        <taxon>Trebouxiophyceae</taxon>
        <taxon>Chlorellales</taxon>
        <taxon>Chlorellaceae</taxon>
        <taxon>Auxenochlorella</taxon>
    </lineage>
</organism>
<dbReference type="STRING" id="3075.A0A087SI13"/>
<dbReference type="GeneID" id="23612296"/>
<dbReference type="AlphaFoldDB" id="A0A087SI13"/>
<dbReference type="GO" id="GO:0016757">
    <property type="term" value="F:glycosyltransferase activity"/>
    <property type="evidence" value="ECO:0007669"/>
    <property type="project" value="InterPro"/>
</dbReference>
<dbReference type="InterPro" id="IPR004263">
    <property type="entry name" value="Exostosin"/>
</dbReference>
<comment type="subcellular location">
    <subcellularLocation>
        <location evidence="1">Golgi apparatus membrane</location>
        <topology evidence="1">Single-pass type II membrane protein</topology>
    </subcellularLocation>
</comment>
<proteinExistence type="inferred from homology"/>
<reference evidence="5 6" key="1">
    <citation type="journal article" date="2014" name="BMC Genomics">
        <title>Oil accumulation mechanisms of the oleaginous microalga Chlorella protothecoides revealed through its genome, transcriptomes, and proteomes.</title>
        <authorList>
            <person name="Gao C."/>
            <person name="Wang Y."/>
            <person name="Shen Y."/>
            <person name="Yan D."/>
            <person name="He X."/>
            <person name="Dai J."/>
            <person name="Wu Q."/>
        </authorList>
    </citation>
    <scope>NUCLEOTIDE SEQUENCE [LARGE SCALE GENOMIC DNA]</scope>
    <source>
        <strain evidence="5 6">0710</strain>
    </source>
</reference>
<dbReference type="EMBL" id="KL662115">
    <property type="protein sequence ID" value="KFM25367.1"/>
    <property type="molecule type" value="Genomic_DNA"/>
</dbReference>
<dbReference type="GO" id="GO:0000139">
    <property type="term" value="C:Golgi membrane"/>
    <property type="evidence" value="ECO:0007669"/>
    <property type="project" value="UniProtKB-SubCell"/>
</dbReference>
<dbReference type="InterPro" id="IPR040911">
    <property type="entry name" value="Exostosin_GT47"/>
</dbReference>
<protein>
    <recommendedName>
        <fullName evidence="4">Exostosin GT47 domain-containing protein</fullName>
    </recommendedName>
</protein>
<dbReference type="PANTHER" id="PTHR11062:SF281">
    <property type="entry name" value="EXOSTOSIN-LIKE 2"/>
    <property type="match status" value="1"/>
</dbReference>
<comment type="similarity">
    <text evidence="2">Belongs to the glycosyltransferase 47 family.</text>
</comment>
<name>A0A087SI13_AUXPR</name>
<evidence type="ECO:0000313" key="6">
    <source>
        <dbReference type="Proteomes" id="UP000028924"/>
    </source>
</evidence>
<accession>A0A087SI13</accession>
<evidence type="ECO:0000256" key="3">
    <source>
        <dbReference type="ARBA" id="ARBA00023034"/>
    </source>
</evidence>
<dbReference type="RefSeq" id="XP_011398260.1">
    <property type="nucleotide sequence ID" value="XM_011399958.1"/>
</dbReference>
<sequence length="474" mass="52182">MAPATKLIRTVLVCVAASAFLLWVGRALLCNEDLALPRVAPSPQAQITGTPDSDASCSIYVLDPVQDLGLPRCNFADPAVWPFAAPNNKLQASGPLQHWEQQHAVNYWVAQAIAMSGYQTNDRHGADMIFLNTHCFEAWRLGWLWNTLPERKTRSIIPIPDLQLQPVLQHLHTWPQWRADNGAHIVVTPFYPGTPNSTVNLLRPCNSSVYSLVSTHKSFCKKGLQHHNDQGLILPFVTSIPNEGPEVLKTKRDIFVFYRGGCSHPSLAEKFVWGKIQRRAVVQALTALNKPDLDLSCACDICPGALDHDETLRRMLRSTFCPVLAGDAQTSRRQVEVILSGCVPVYVGPGWHTLPLADAIDHAAFSVFVHVKGTVPWIVTDPAKRTALNGPTLEREWYMDAELGPGQVLEVESVAGIEAALRALPPEVLAAKQAALREAYGQFSYRPAPGEIQSGAGRIIVENICRRARAAMSR</sequence>
<dbReference type="PANTHER" id="PTHR11062">
    <property type="entry name" value="EXOSTOSIN HEPARAN SULFATE GLYCOSYLTRANSFERASE -RELATED"/>
    <property type="match status" value="1"/>
</dbReference>
<evidence type="ECO:0000256" key="1">
    <source>
        <dbReference type="ARBA" id="ARBA00004323"/>
    </source>
</evidence>